<dbReference type="EMBL" id="JAAMPC010000007">
    <property type="protein sequence ID" value="KAG2305068.1"/>
    <property type="molecule type" value="Genomic_DNA"/>
</dbReference>
<accession>A0A8X7SF23</accession>
<evidence type="ECO:0000313" key="2">
    <source>
        <dbReference type="Proteomes" id="UP000886595"/>
    </source>
</evidence>
<sequence length="230" mass="26021">MTENDDEDKLQSLKRSEIKFHQMKQLLNQELEKSQLLERQLTENHKKSPKISWGLGYQGLTSQEYDEAGGIRFIKAEVKLDDKLKAAAQQVDKAKAEEKSGLVTKTKENQNTACGNGGLFSGKRGHHGTSSQTFDNNYGIKFAKCSIPVISIEQKDVIQANTVTPKIQDIKIGQISLLILLRAWRLNLCFLEPKKCGHVWISKRDLYPKFTKGVSHEHTNVLHSNGRSIY</sequence>
<dbReference type="OrthoDB" id="1110994at2759"/>
<evidence type="ECO:0000313" key="1">
    <source>
        <dbReference type="EMBL" id="KAG2305068.1"/>
    </source>
</evidence>
<gene>
    <name evidence="1" type="ORF">Bca52824_033719</name>
</gene>
<comment type="caution">
    <text evidence="1">The sequence shown here is derived from an EMBL/GenBank/DDBJ whole genome shotgun (WGS) entry which is preliminary data.</text>
</comment>
<organism evidence="1 2">
    <name type="scientific">Brassica carinata</name>
    <name type="common">Ethiopian mustard</name>
    <name type="synonym">Abyssinian cabbage</name>
    <dbReference type="NCBI Taxonomy" id="52824"/>
    <lineage>
        <taxon>Eukaryota</taxon>
        <taxon>Viridiplantae</taxon>
        <taxon>Streptophyta</taxon>
        <taxon>Embryophyta</taxon>
        <taxon>Tracheophyta</taxon>
        <taxon>Spermatophyta</taxon>
        <taxon>Magnoliopsida</taxon>
        <taxon>eudicotyledons</taxon>
        <taxon>Gunneridae</taxon>
        <taxon>Pentapetalae</taxon>
        <taxon>rosids</taxon>
        <taxon>malvids</taxon>
        <taxon>Brassicales</taxon>
        <taxon>Brassicaceae</taxon>
        <taxon>Brassiceae</taxon>
        <taxon>Brassica</taxon>
    </lineage>
</organism>
<protein>
    <submittedName>
        <fullName evidence="1">Uncharacterized protein</fullName>
    </submittedName>
</protein>
<dbReference type="AlphaFoldDB" id="A0A8X7SF23"/>
<keyword evidence="2" id="KW-1185">Reference proteome</keyword>
<reference evidence="1 2" key="1">
    <citation type="submission" date="2020-02" db="EMBL/GenBank/DDBJ databases">
        <authorList>
            <person name="Ma Q."/>
            <person name="Huang Y."/>
            <person name="Song X."/>
            <person name="Pei D."/>
        </authorList>
    </citation>
    <scope>NUCLEOTIDE SEQUENCE [LARGE SCALE GENOMIC DNA]</scope>
    <source>
        <strain evidence="1">Sxm20200214</strain>
        <tissue evidence="1">Leaf</tissue>
    </source>
</reference>
<name>A0A8X7SF23_BRACI</name>
<proteinExistence type="predicted"/>
<dbReference type="Proteomes" id="UP000886595">
    <property type="component" value="Unassembled WGS sequence"/>
</dbReference>